<evidence type="ECO:0000313" key="1">
    <source>
        <dbReference type="EMBL" id="QCD86677.1"/>
    </source>
</evidence>
<protein>
    <submittedName>
        <fullName evidence="1">Uncharacterized protein</fullName>
    </submittedName>
</protein>
<dbReference type="AlphaFoldDB" id="A0A4D6LDL9"/>
<dbReference type="EMBL" id="CP039347">
    <property type="protein sequence ID" value="QCD86677.1"/>
    <property type="molecule type" value="Genomic_DNA"/>
</dbReference>
<keyword evidence="2" id="KW-1185">Reference proteome</keyword>
<dbReference type="Proteomes" id="UP000501690">
    <property type="component" value="Linkage Group LG3"/>
</dbReference>
<proteinExistence type="predicted"/>
<evidence type="ECO:0000313" key="2">
    <source>
        <dbReference type="Proteomes" id="UP000501690"/>
    </source>
</evidence>
<gene>
    <name evidence="1" type="ORF">DEO72_LG3g1201</name>
</gene>
<organism evidence="1 2">
    <name type="scientific">Vigna unguiculata</name>
    <name type="common">Cowpea</name>
    <dbReference type="NCBI Taxonomy" id="3917"/>
    <lineage>
        <taxon>Eukaryota</taxon>
        <taxon>Viridiplantae</taxon>
        <taxon>Streptophyta</taxon>
        <taxon>Embryophyta</taxon>
        <taxon>Tracheophyta</taxon>
        <taxon>Spermatophyta</taxon>
        <taxon>Magnoliopsida</taxon>
        <taxon>eudicotyledons</taxon>
        <taxon>Gunneridae</taxon>
        <taxon>Pentapetalae</taxon>
        <taxon>rosids</taxon>
        <taxon>fabids</taxon>
        <taxon>Fabales</taxon>
        <taxon>Fabaceae</taxon>
        <taxon>Papilionoideae</taxon>
        <taxon>50 kb inversion clade</taxon>
        <taxon>NPAAA clade</taxon>
        <taxon>indigoferoid/millettioid clade</taxon>
        <taxon>Phaseoleae</taxon>
        <taxon>Vigna</taxon>
    </lineage>
</organism>
<reference evidence="1 2" key="1">
    <citation type="submission" date="2019-04" db="EMBL/GenBank/DDBJ databases">
        <title>An improved genome assembly and genetic linkage map for asparagus bean, Vigna unguiculata ssp. sesquipedialis.</title>
        <authorList>
            <person name="Xia Q."/>
            <person name="Zhang R."/>
            <person name="Dong Y."/>
        </authorList>
    </citation>
    <scope>NUCLEOTIDE SEQUENCE [LARGE SCALE GENOMIC DNA]</scope>
    <source>
        <tissue evidence="1">Leaf</tissue>
    </source>
</reference>
<sequence>MRINNTRKSDTCSIIAWRSLSTARRNLRRPPGGTPLAIRRQPLTDPLLQGLSPGGSHLAPRCHAVQEHPCCSYRLAVTPVPPSAIPVAHQLLF</sequence>
<accession>A0A4D6LDL9</accession>
<name>A0A4D6LDL9_VIGUN</name>